<evidence type="ECO:0000313" key="6">
    <source>
        <dbReference type="EMBL" id="KFG39948.1"/>
    </source>
</evidence>
<evidence type="ECO:0000259" key="5">
    <source>
        <dbReference type="PROSITE" id="PS50968"/>
    </source>
</evidence>
<organism evidence="6 7">
    <name type="scientific">Toxoplasma gondii GAB2-2007-GAL-DOM2</name>
    <dbReference type="NCBI Taxonomy" id="1130820"/>
    <lineage>
        <taxon>Eukaryota</taxon>
        <taxon>Sar</taxon>
        <taxon>Alveolata</taxon>
        <taxon>Apicomplexa</taxon>
        <taxon>Conoidasida</taxon>
        <taxon>Coccidia</taxon>
        <taxon>Eucoccidiorida</taxon>
        <taxon>Eimeriorina</taxon>
        <taxon>Sarcocystidae</taxon>
        <taxon>Toxoplasma</taxon>
    </lineage>
</organism>
<evidence type="ECO:0000256" key="1">
    <source>
        <dbReference type="ARBA" id="ARBA00007317"/>
    </source>
</evidence>
<evidence type="ECO:0000256" key="3">
    <source>
        <dbReference type="ARBA" id="ARBA00022946"/>
    </source>
</evidence>
<keyword evidence="2" id="KW-0450">Lipoyl</keyword>
<gene>
    <name evidence="6" type="ORF">TGDOM2_285680</name>
</gene>
<comment type="similarity">
    <text evidence="1">Belongs to the 2-oxoacid dehydrogenase family.</text>
</comment>
<dbReference type="GO" id="GO:0004149">
    <property type="term" value="F:dihydrolipoyllysine-residue succinyltransferase activity"/>
    <property type="evidence" value="ECO:0007669"/>
    <property type="project" value="UniProtKB-EC"/>
</dbReference>
<dbReference type="InterPro" id="IPR000089">
    <property type="entry name" value="Biotin_lipoyl"/>
</dbReference>
<comment type="caution">
    <text evidence="6">The sequence shown here is derived from an EMBL/GenBank/DDBJ whole genome shotgun (WGS) entry which is preliminary data.</text>
</comment>
<sequence length="470" mass="48976">MFLPAGQTSSAPAASAVRAVWVQLKTQRFGSAFLEQHLRCSSTPGIGPDASATLKAEDSVEKRAPLCRSSWSLSAVTVPKHISSSFEGVSDSSLFRSAQLSRTGCRGVSASSPNQILPPFTQSARVFHPICALMHSSASFMCPSDVSLRSASSNVTFLQPQPPVSVAGGISGVSCVISRFPSRRLHSKTTRRPANFGCSLSPCAAAQTAEALEAPGSASSRFFSSSAAGPTEHVIKVPSLGDSITEGGLLEWRKKVGDFVLVDEVLCVIETDKVTVEIHSDCSGILLAQAAQEGDTVQVGSQLAVLDYSDAAAEAAANAAEATGKAGAEASPGGQSGVRSAVENNEETGREVSIAAAGSNSSAVGASPVVAAHTTRRTPRIVFKFARRKCGEEPLREVSEAVQPAETFEDPLLALWGVPRWRPLSEAEMEAVNLGGAGSEADALGTWSLSLNMDPVKPKGKKPETGKKSK</sequence>
<dbReference type="PANTHER" id="PTHR43416:SF5">
    <property type="entry name" value="DIHYDROLIPOYLLYSINE-RESIDUE SUCCINYLTRANSFERASE COMPONENT OF 2-OXOGLUTARATE DEHYDROGENASE COMPLEX, MITOCHONDRIAL"/>
    <property type="match status" value="1"/>
</dbReference>
<feature type="domain" description="Lipoyl-binding" evidence="5">
    <location>
        <begin position="232"/>
        <end position="307"/>
    </location>
</feature>
<keyword evidence="3" id="KW-0809">Transit peptide</keyword>
<dbReference type="SUPFAM" id="SSF51230">
    <property type="entry name" value="Single hybrid motif"/>
    <property type="match status" value="1"/>
</dbReference>
<proteinExistence type="inferred from homology"/>
<dbReference type="AlphaFoldDB" id="A0A086K6D0"/>
<reference evidence="6 7" key="1">
    <citation type="submission" date="2014-02" db="EMBL/GenBank/DDBJ databases">
        <authorList>
            <person name="Sibley D."/>
            <person name="Venepally P."/>
            <person name="Karamycheva S."/>
            <person name="Hadjithomas M."/>
            <person name="Khan A."/>
            <person name="Brunk B."/>
            <person name="Roos D."/>
            <person name="Caler E."/>
            <person name="Lorenzi H."/>
        </authorList>
    </citation>
    <scope>NUCLEOTIDE SEQUENCE [LARGE SCALE GENOMIC DNA]</scope>
    <source>
        <strain evidence="6 7">GAB2-2007-GAL-DOM2</strain>
    </source>
</reference>
<keyword evidence="6" id="KW-0012">Acyltransferase</keyword>
<protein>
    <submittedName>
        <fullName evidence="6">Putative dihydrolipoamide acyltransferase</fullName>
        <ecNumber evidence="6">2.3.1.61</ecNumber>
    </submittedName>
</protein>
<dbReference type="InterPro" id="IPR050537">
    <property type="entry name" value="2-oxoacid_dehydrogenase"/>
</dbReference>
<dbReference type="PROSITE" id="PS50968">
    <property type="entry name" value="BIOTINYL_LIPOYL"/>
    <property type="match status" value="1"/>
</dbReference>
<dbReference type="EMBL" id="AHZU02000806">
    <property type="protein sequence ID" value="KFG39948.1"/>
    <property type="molecule type" value="Genomic_DNA"/>
</dbReference>
<dbReference type="GO" id="GO:0006099">
    <property type="term" value="P:tricarboxylic acid cycle"/>
    <property type="evidence" value="ECO:0007669"/>
    <property type="project" value="TreeGrafter"/>
</dbReference>
<dbReference type="Pfam" id="PF00364">
    <property type="entry name" value="Biotin_lipoyl"/>
    <property type="match status" value="1"/>
</dbReference>
<dbReference type="OrthoDB" id="333572at2759"/>
<dbReference type="InterPro" id="IPR011053">
    <property type="entry name" value="Single_hybrid_motif"/>
</dbReference>
<dbReference type="EC" id="2.3.1.61" evidence="6"/>
<feature type="region of interest" description="Disordered" evidence="4">
    <location>
        <begin position="324"/>
        <end position="350"/>
    </location>
</feature>
<evidence type="ECO:0000313" key="7">
    <source>
        <dbReference type="Proteomes" id="UP000028837"/>
    </source>
</evidence>
<accession>A0A086K6D0</accession>
<dbReference type="CDD" id="cd06849">
    <property type="entry name" value="lipoyl_domain"/>
    <property type="match status" value="1"/>
</dbReference>
<dbReference type="PANTHER" id="PTHR43416">
    <property type="entry name" value="DIHYDROLIPOYLLYSINE-RESIDUE SUCCINYLTRANSFERASE COMPONENT OF 2-OXOGLUTARATE DEHYDROGENASE COMPLEX, MITOCHONDRIAL-RELATED"/>
    <property type="match status" value="1"/>
</dbReference>
<feature type="compositionally biased region" description="Basic and acidic residues" evidence="4">
    <location>
        <begin position="461"/>
        <end position="470"/>
    </location>
</feature>
<dbReference type="PROSITE" id="PS00189">
    <property type="entry name" value="LIPOYL"/>
    <property type="match status" value="1"/>
</dbReference>
<dbReference type="Proteomes" id="UP000028837">
    <property type="component" value="Unassembled WGS sequence"/>
</dbReference>
<evidence type="ECO:0000256" key="4">
    <source>
        <dbReference type="SAM" id="MobiDB-lite"/>
    </source>
</evidence>
<evidence type="ECO:0000256" key="2">
    <source>
        <dbReference type="ARBA" id="ARBA00022823"/>
    </source>
</evidence>
<dbReference type="GO" id="GO:0005739">
    <property type="term" value="C:mitochondrion"/>
    <property type="evidence" value="ECO:0007669"/>
    <property type="project" value="TreeGrafter"/>
</dbReference>
<keyword evidence="6" id="KW-0808">Transferase</keyword>
<dbReference type="InterPro" id="IPR003016">
    <property type="entry name" value="2-oxoA_DH_lipoyl-BS"/>
</dbReference>
<name>A0A086K6D0_TOXGO</name>
<dbReference type="VEuPathDB" id="ToxoDB:TGDOM2_285680"/>
<dbReference type="Gene3D" id="2.40.50.100">
    <property type="match status" value="1"/>
</dbReference>
<feature type="region of interest" description="Disordered" evidence="4">
    <location>
        <begin position="449"/>
        <end position="470"/>
    </location>
</feature>